<keyword evidence="10 17" id="KW-0269">Exonuclease</keyword>
<dbReference type="SMART" id="SM00482">
    <property type="entry name" value="POLAc"/>
    <property type="match status" value="1"/>
</dbReference>
<keyword evidence="7" id="KW-0540">Nuclease</keyword>
<organism evidence="21 22">
    <name type="scientific">Streptomyces mobaraensis</name>
    <name type="common">Streptoverticillium mobaraense</name>
    <dbReference type="NCBI Taxonomy" id="35621"/>
    <lineage>
        <taxon>Bacteria</taxon>
        <taxon>Bacillati</taxon>
        <taxon>Actinomycetota</taxon>
        <taxon>Actinomycetes</taxon>
        <taxon>Kitasatosporales</taxon>
        <taxon>Streptomycetaceae</taxon>
        <taxon>Streptomyces</taxon>
    </lineage>
</organism>
<dbReference type="InterPro" id="IPR020046">
    <property type="entry name" value="5-3_exonucl_a-hlix_arch_N"/>
</dbReference>
<evidence type="ECO:0000256" key="16">
    <source>
        <dbReference type="NCBIfam" id="TIGR00593"/>
    </source>
</evidence>
<dbReference type="SUPFAM" id="SSF53098">
    <property type="entry name" value="Ribonuclease H-like"/>
    <property type="match status" value="1"/>
</dbReference>
<dbReference type="Gene3D" id="3.30.70.370">
    <property type="match status" value="1"/>
</dbReference>
<dbReference type="EMBL" id="VOKX01000033">
    <property type="protein sequence ID" value="KAB7843356.1"/>
    <property type="molecule type" value="Genomic_DNA"/>
</dbReference>
<evidence type="ECO:0000256" key="11">
    <source>
        <dbReference type="ARBA" id="ARBA00022932"/>
    </source>
</evidence>
<evidence type="ECO:0000256" key="13">
    <source>
        <dbReference type="ARBA" id="ARBA00023204"/>
    </source>
</evidence>
<dbReference type="InterPro" id="IPR036397">
    <property type="entry name" value="RNaseH_sf"/>
</dbReference>
<evidence type="ECO:0000256" key="15">
    <source>
        <dbReference type="ARBA" id="ARBA00053603"/>
    </source>
</evidence>
<keyword evidence="4 17" id="KW-0808">Transferase</keyword>
<dbReference type="InterPro" id="IPR001098">
    <property type="entry name" value="DNA-dir_DNA_pol_A_palm_dom"/>
</dbReference>
<dbReference type="InterPro" id="IPR029060">
    <property type="entry name" value="PIN-like_dom_sf"/>
</dbReference>
<dbReference type="GO" id="GO:0006261">
    <property type="term" value="P:DNA-templated DNA replication"/>
    <property type="evidence" value="ECO:0007669"/>
    <property type="project" value="UniProtKB-UniRule"/>
</dbReference>
<dbReference type="FunFam" id="3.40.50.1010:FF:000001">
    <property type="entry name" value="DNA polymerase I"/>
    <property type="match status" value="1"/>
</dbReference>
<evidence type="ECO:0000313" key="21">
    <source>
        <dbReference type="EMBL" id="KAB7843356.1"/>
    </source>
</evidence>
<feature type="domain" description="DNA-directed DNA polymerase family A palm" evidence="20">
    <location>
        <begin position="706"/>
        <end position="913"/>
    </location>
</feature>
<comment type="catalytic activity">
    <reaction evidence="14 17">
        <text>DNA(n) + a 2'-deoxyribonucleoside 5'-triphosphate = DNA(n+1) + diphosphate</text>
        <dbReference type="Rhea" id="RHEA:22508"/>
        <dbReference type="Rhea" id="RHEA-COMP:17339"/>
        <dbReference type="Rhea" id="RHEA-COMP:17340"/>
        <dbReference type="ChEBI" id="CHEBI:33019"/>
        <dbReference type="ChEBI" id="CHEBI:61560"/>
        <dbReference type="ChEBI" id="CHEBI:173112"/>
        <dbReference type="EC" id="2.7.7.7"/>
    </reaction>
</comment>
<sequence length="950" mass="104516">MAAKASKSPSDATEPTSPEAAGGGTGGRPRLLLMDGHSMAYRAFFALPAENFTTSGGQPTNAVYGFASMLANTLRDESPTHFAVAFDVSRKTWRSEEYAEYKATRSKTPDEFKGQVELIGELLDHMRVPRFAVDGYEADDVIATLAVQAEAQGFEVSIVTGDRDSFQLVSDAVTVLYPTKGVSELTRFTPEKVQEKYGLSPAQYPDFAALRGDPSDNLPGIPGVGEKTAAKWINQFGSFAELVERADEVKGKAGQNLREHLEAVKLNRRLTEMVRDVELSTGPEGLVREAYDLTALGGLLDRLEIRNRSLRDRLWGTDPAAVVEEAAEELEIELDGRMLGQGELAGWLADIPADVPAAVVAGYDWKLGSGDVHEVALALPDDRACWFVPQELSEDDDRAFAAWLADADRPKVLHMGKRVVRVFAERGWRVEGVTMDTAVAAYLDEPGSRPFETDPLNRHRQKRAGKVRINKGKRQLTELEVLVEDKLGRTLPRVDPDKAEAGQQAFDFDGTADREAAEKLMIEARAVLDLGVFYERKLAGTGALELMRDLELPVGDLLVAMEREGIAVDRARLERLSEEYLGEIEQAVAEAHRAAGREFNLSSPKQLQEILFEELGLPKTKKIKTGYTTDADALAWLAAQTENELPVVLLRHRDRAKLKTTVDGLINNLAADGRIHTTFNQMVAATGRLSSTDPNLQNIPVRTGDGSRIRRCFVVGEGFESLMTADYSQIELRVMAHLSEDEGLIEAFTSGEDLHTTVASQVFGVAKTEVDPEMRRKIKAMSYGLAYGLSAFGLSQQLGISPGEAGGLMDTYFERFGGVRDYLRRVVEEARATGYTETMLGRRRYLPDLNSDNRQRREMAERMALNAPIQGTAADIVKVAMLRVAEALEKEKLATRMLLQVHDEIVLEVAPGEREKVEELVRREMAGAVSLRAPLDVSVGVGGDWESAAH</sequence>
<dbReference type="PANTHER" id="PTHR10133">
    <property type="entry name" value="DNA POLYMERASE I"/>
    <property type="match status" value="1"/>
</dbReference>
<feature type="region of interest" description="Disordered" evidence="18">
    <location>
        <begin position="1"/>
        <end position="29"/>
    </location>
</feature>
<comment type="function">
    <text evidence="17">In addition to polymerase activity, this DNA polymerase exhibits 5'-3' exonuclease activity.</text>
</comment>
<dbReference type="SMART" id="SM00475">
    <property type="entry name" value="53EXOc"/>
    <property type="match status" value="1"/>
</dbReference>
<dbReference type="FunFam" id="1.20.1060.10:FF:000001">
    <property type="entry name" value="DNA polymerase I"/>
    <property type="match status" value="1"/>
</dbReference>
<comment type="function">
    <text evidence="15">In addition to polymerase activity, this DNA polymerase exhibits 3'-5' and 5'-3' exonuclease activity.</text>
</comment>
<dbReference type="SMART" id="SM00279">
    <property type="entry name" value="HhH2"/>
    <property type="match status" value="1"/>
</dbReference>
<dbReference type="Pfam" id="PF00476">
    <property type="entry name" value="DNA_pol_A"/>
    <property type="match status" value="1"/>
</dbReference>
<keyword evidence="11 17" id="KW-0239">DNA-directed DNA polymerase</keyword>
<dbReference type="OrthoDB" id="9806424at2"/>
<comment type="similarity">
    <text evidence="1 17">Belongs to the DNA polymerase type-A family.</text>
</comment>
<dbReference type="PRINTS" id="PR00868">
    <property type="entry name" value="DNAPOLI"/>
</dbReference>
<evidence type="ECO:0000256" key="10">
    <source>
        <dbReference type="ARBA" id="ARBA00022839"/>
    </source>
</evidence>
<dbReference type="Pfam" id="PF01367">
    <property type="entry name" value="5_3_exonuc"/>
    <property type="match status" value="1"/>
</dbReference>
<dbReference type="SUPFAM" id="SSF56672">
    <property type="entry name" value="DNA/RNA polymerases"/>
    <property type="match status" value="1"/>
</dbReference>
<dbReference type="GO" id="GO:0006302">
    <property type="term" value="P:double-strand break repair"/>
    <property type="evidence" value="ECO:0007669"/>
    <property type="project" value="TreeGrafter"/>
</dbReference>
<evidence type="ECO:0000256" key="12">
    <source>
        <dbReference type="ARBA" id="ARBA00023125"/>
    </source>
</evidence>
<dbReference type="SUPFAM" id="SSF88723">
    <property type="entry name" value="PIN domain-like"/>
    <property type="match status" value="1"/>
</dbReference>
<dbReference type="InterPro" id="IPR020045">
    <property type="entry name" value="DNA_polI_H3TH"/>
</dbReference>
<evidence type="ECO:0000256" key="2">
    <source>
        <dbReference type="ARBA" id="ARBA00012417"/>
    </source>
</evidence>
<evidence type="ECO:0000256" key="4">
    <source>
        <dbReference type="ARBA" id="ARBA00022679"/>
    </source>
</evidence>
<dbReference type="InterPro" id="IPR054690">
    <property type="entry name" value="DNA_polI_exonuclease"/>
</dbReference>
<evidence type="ECO:0000256" key="6">
    <source>
        <dbReference type="ARBA" id="ARBA00022705"/>
    </source>
</evidence>
<evidence type="ECO:0000256" key="14">
    <source>
        <dbReference type="ARBA" id="ARBA00049244"/>
    </source>
</evidence>
<dbReference type="GO" id="GO:0003887">
    <property type="term" value="F:DNA-directed DNA polymerase activity"/>
    <property type="evidence" value="ECO:0007669"/>
    <property type="project" value="UniProtKB-UniRule"/>
</dbReference>
<evidence type="ECO:0000256" key="1">
    <source>
        <dbReference type="ARBA" id="ARBA00007705"/>
    </source>
</evidence>
<dbReference type="FunFam" id="1.10.150.20:FF:000003">
    <property type="entry name" value="DNA polymerase I"/>
    <property type="match status" value="1"/>
</dbReference>
<dbReference type="InterPro" id="IPR018320">
    <property type="entry name" value="DNA_polymerase_1"/>
</dbReference>
<feature type="compositionally biased region" description="Polar residues" evidence="18">
    <location>
        <begin position="7"/>
        <end position="16"/>
    </location>
</feature>
<evidence type="ECO:0000256" key="7">
    <source>
        <dbReference type="ARBA" id="ARBA00022722"/>
    </source>
</evidence>
<evidence type="ECO:0000313" key="22">
    <source>
        <dbReference type="Proteomes" id="UP000327000"/>
    </source>
</evidence>
<evidence type="ECO:0000256" key="3">
    <source>
        <dbReference type="ARBA" id="ARBA00020311"/>
    </source>
</evidence>
<keyword evidence="9 17" id="KW-0378">Hydrolase</keyword>
<comment type="caution">
    <text evidence="21">The sequence shown here is derived from an EMBL/GenBank/DDBJ whole genome shotgun (WGS) entry which is preliminary data.</text>
</comment>
<dbReference type="Gene3D" id="1.20.1060.10">
    <property type="entry name" value="Taq DNA Polymerase, Chain T, domain 4"/>
    <property type="match status" value="1"/>
</dbReference>
<dbReference type="CDD" id="cd06140">
    <property type="entry name" value="DNA_polA_I_Bacillus_like_exo"/>
    <property type="match status" value="1"/>
</dbReference>
<evidence type="ECO:0000256" key="18">
    <source>
        <dbReference type="SAM" id="MobiDB-lite"/>
    </source>
</evidence>
<evidence type="ECO:0000256" key="17">
    <source>
        <dbReference type="RuleBase" id="RU004460"/>
    </source>
</evidence>
<keyword evidence="5 17" id="KW-0548">Nucleotidyltransferase</keyword>
<dbReference type="FunFam" id="1.10.150.20:FF:000002">
    <property type="entry name" value="DNA polymerase I"/>
    <property type="match status" value="1"/>
</dbReference>
<dbReference type="CDD" id="cd09898">
    <property type="entry name" value="H3TH_53EXO"/>
    <property type="match status" value="1"/>
</dbReference>
<dbReference type="CDD" id="cd08637">
    <property type="entry name" value="DNA_pol_A_pol_I_C"/>
    <property type="match status" value="1"/>
</dbReference>
<keyword evidence="13 17" id="KW-0234">DNA repair</keyword>
<dbReference type="GO" id="GO:0003677">
    <property type="term" value="F:DNA binding"/>
    <property type="evidence" value="ECO:0007669"/>
    <property type="project" value="UniProtKB-UniRule"/>
</dbReference>
<evidence type="ECO:0000259" key="19">
    <source>
        <dbReference type="SMART" id="SM00475"/>
    </source>
</evidence>
<dbReference type="Gene3D" id="3.40.50.1010">
    <property type="entry name" value="5'-nuclease"/>
    <property type="match status" value="1"/>
</dbReference>
<dbReference type="AlphaFoldDB" id="A0A5N5W631"/>
<dbReference type="Gene3D" id="1.10.150.20">
    <property type="entry name" value="5' to 3' exonuclease, C-terminal subdomain"/>
    <property type="match status" value="2"/>
</dbReference>
<gene>
    <name evidence="17 21" type="primary">polA</name>
    <name evidence="21" type="ORF">FRZ00_18635</name>
</gene>
<reference evidence="21 22" key="1">
    <citation type="journal article" date="2019" name="Microb. Cell Fact.">
        <title>Exploring novel herbicidin analogues by transcriptional regulator overexpression and MS/MS molecular networking.</title>
        <authorList>
            <person name="Shi Y."/>
            <person name="Gu R."/>
            <person name="Li Y."/>
            <person name="Wang X."/>
            <person name="Ren W."/>
            <person name="Li X."/>
            <person name="Wang L."/>
            <person name="Xie Y."/>
            <person name="Hong B."/>
        </authorList>
    </citation>
    <scope>NUCLEOTIDE SEQUENCE [LARGE SCALE GENOMIC DNA]</scope>
    <source>
        <strain evidence="21 22">US-43</strain>
    </source>
</reference>
<dbReference type="CDD" id="cd09859">
    <property type="entry name" value="PIN_53EXO"/>
    <property type="match status" value="1"/>
</dbReference>
<dbReference type="GO" id="GO:0008409">
    <property type="term" value="F:5'-3' exonuclease activity"/>
    <property type="evidence" value="ECO:0007669"/>
    <property type="project" value="UniProtKB-UniRule"/>
</dbReference>
<evidence type="ECO:0000256" key="5">
    <source>
        <dbReference type="ARBA" id="ARBA00022695"/>
    </source>
</evidence>
<feature type="domain" description="5'-3' exonuclease" evidence="19">
    <location>
        <begin position="27"/>
        <end position="289"/>
    </location>
</feature>
<dbReference type="NCBIfam" id="TIGR00593">
    <property type="entry name" value="pola"/>
    <property type="match status" value="1"/>
</dbReference>
<evidence type="ECO:0000256" key="9">
    <source>
        <dbReference type="ARBA" id="ARBA00022801"/>
    </source>
</evidence>
<dbReference type="InterPro" id="IPR008918">
    <property type="entry name" value="HhH2"/>
</dbReference>
<dbReference type="InterPro" id="IPR002421">
    <property type="entry name" value="5-3_exonuclease"/>
</dbReference>
<accession>A0A5N5W631</accession>
<dbReference type="EC" id="2.7.7.7" evidence="2 16"/>
<dbReference type="Gene3D" id="3.30.420.10">
    <property type="entry name" value="Ribonuclease H-like superfamily/Ribonuclease H"/>
    <property type="match status" value="1"/>
</dbReference>
<evidence type="ECO:0000256" key="8">
    <source>
        <dbReference type="ARBA" id="ARBA00022763"/>
    </source>
</evidence>
<dbReference type="Pfam" id="PF02739">
    <property type="entry name" value="5_3_exonuc_N"/>
    <property type="match status" value="1"/>
</dbReference>
<dbReference type="InterPro" id="IPR002298">
    <property type="entry name" value="DNA_polymerase_A"/>
</dbReference>
<dbReference type="RefSeq" id="WP_152264251.1">
    <property type="nucleotide sequence ID" value="NZ_VOKX01000033.1"/>
</dbReference>
<dbReference type="SUPFAM" id="SSF47807">
    <property type="entry name" value="5' to 3' exonuclease, C-terminal subdomain"/>
    <property type="match status" value="1"/>
</dbReference>
<evidence type="ECO:0000259" key="20">
    <source>
        <dbReference type="SMART" id="SM00482"/>
    </source>
</evidence>
<keyword evidence="12 17" id="KW-0238">DNA-binding</keyword>
<dbReference type="InterPro" id="IPR012337">
    <property type="entry name" value="RNaseH-like_sf"/>
</dbReference>
<dbReference type="Pfam" id="PF22619">
    <property type="entry name" value="DNA_polI_exo1"/>
    <property type="match status" value="1"/>
</dbReference>
<keyword evidence="6 17" id="KW-0235">DNA replication</keyword>
<name>A0A5N5W631_STRMB</name>
<dbReference type="InterPro" id="IPR036279">
    <property type="entry name" value="5-3_exonuclease_C_sf"/>
</dbReference>
<dbReference type="Proteomes" id="UP000327000">
    <property type="component" value="Unassembled WGS sequence"/>
</dbReference>
<keyword evidence="22" id="KW-1185">Reference proteome</keyword>
<dbReference type="NCBIfam" id="NF004397">
    <property type="entry name" value="PRK05755.1"/>
    <property type="match status" value="1"/>
</dbReference>
<proteinExistence type="inferred from homology"/>
<protein>
    <recommendedName>
        <fullName evidence="3 16">DNA polymerase I</fullName>
        <ecNumber evidence="2 16">2.7.7.7</ecNumber>
    </recommendedName>
</protein>
<keyword evidence="8 17" id="KW-0227">DNA damage</keyword>
<dbReference type="PANTHER" id="PTHR10133:SF27">
    <property type="entry name" value="DNA POLYMERASE NU"/>
    <property type="match status" value="1"/>
</dbReference>
<dbReference type="InterPro" id="IPR043502">
    <property type="entry name" value="DNA/RNA_pol_sf"/>
</dbReference>